<dbReference type="Proteomes" id="UP000677228">
    <property type="component" value="Unassembled WGS sequence"/>
</dbReference>
<evidence type="ECO:0000313" key="9">
    <source>
        <dbReference type="EMBL" id="CAF0997806.1"/>
    </source>
</evidence>
<feature type="transmembrane region" description="Helical" evidence="6">
    <location>
        <begin position="479"/>
        <end position="505"/>
    </location>
</feature>
<dbReference type="EMBL" id="CAJOBC010003012">
    <property type="protein sequence ID" value="CAF3762775.1"/>
    <property type="molecule type" value="Genomic_DNA"/>
</dbReference>
<dbReference type="GO" id="GO:0009566">
    <property type="term" value="P:fertilization"/>
    <property type="evidence" value="ECO:0007669"/>
    <property type="project" value="TreeGrafter"/>
</dbReference>
<feature type="transmembrane region" description="Helical" evidence="6">
    <location>
        <begin position="291"/>
        <end position="313"/>
    </location>
</feature>
<dbReference type="InterPro" id="IPR028747">
    <property type="entry name" value="CatSper2"/>
</dbReference>
<accession>A0A814G2A7</accession>
<evidence type="ECO:0000256" key="4">
    <source>
        <dbReference type="ARBA" id="ARBA00023136"/>
    </source>
</evidence>
<sequence length="675" mass="78436">MNEDVDNDLIDVMDMYSVDDDDDDDNGDIQYDVYSPSDTIKPKKVQFQQHLSEEIHSPSVDDQSDNQREWINDLTALGSLMSHHVGDDDFVASESKLVRSKLQRLFGFVLSDMNSEPMSQALGDNISNLNEVDDALLNLNRNATLKFRNYKQFREEFIAATEDGQDLVGQQQRNVKLRKRASHMQRDQFGRSRISLSYFSYWLIRSAFIQWFIGIAIFVDAVSYHINKKTNCDIFISNFEVCVAITSEYSSSYMIDQSRYMSYNIALLISRCVLFIYVFEIILKWIDDFWFYWYDIINLIELLLTVISIVNFITDLYKSSIDDEANKNFYNITTNIQQINTSSQFIQNQQKLTDTLRAIRSYGSLFTILRTLRILRIIRTLEIALRFTQVKIVFLALSRSVKIIFHVVLLTIILIYFFALLGLFITQFGSSNATYSDMKNVWPLFGTVPKAFITVFRLFTKDEWYEIKTQLRYLKVNTVIIDTYVIVWFFFGGYVLNPLLIGAMVNSFDETRKELTQGIKEIISHSSLIKHNNSTGETRKSHLTTSIADEPSLASFRSLLSKMNSTTRVDSNLSSLTDLMDQSSSFEDWLRIISDEMRLLAQERVETQWPIYTAFYYLQLLESLFENLAERQLLFDFITTSLLSLHDKETKTNNPPILSSDESNYDKDESDESEN</sequence>
<feature type="domain" description="Ion transport" evidence="7">
    <location>
        <begin position="235"/>
        <end position="514"/>
    </location>
</feature>
<keyword evidence="4 6" id="KW-0472">Membrane</keyword>
<keyword evidence="12" id="KW-1185">Reference proteome</keyword>
<feature type="transmembrane region" description="Helical" evidence="6">
    <location>
        <begin position="198"/>
        <end position="219"/>
    </location>
</feature>
<name>A0A814G2A7_9BILA</name>
<evidence type="ECO:0000256" key="2">
    <source>
        <dbReference type="ARBA" id="ARBA00022692"/>
    </source>
</evidence>
<evidence type="ECO:0000313" key="8">
    <source>
        <dbReference type="EMBL" id="CAF0990795.1"/>
    </source>
</evidence>
<dbReference type="EMBL" id="CAJNOQ010003012">
    <property type="protein sequence ID" value="CAF0990795.1"/>
    <property type="molecule type" value="Genomic_DNA"/>
</dbReference>
<dbReference type="PANTHER" id="PTHR46923">
    <property type="entry name" value="CATION CHANNEL SPERM-ASSOCIATED PROTEIN 2"/>
    <property type="match status" value="1"/>
</dbReference>
<dbReference type="PANTHER" id="PTHR46923:SF1">
    <property type="entry name" value="CATION CHANNEL SPERM-ASSOCIATED PROTEIN 2"/>
    <property type="match status" value="1"/>
</dbReference>
<dbReference type="Proteomes" id="UP000663829">
    <property type="component" value="Unassembled WGS sequence"/>
</dbReference>
<dbReference type="Gene3D" id="1.20.120.350">
    <property type="entry name" value="Voltage-gated potassium channels. Chain C"/>
    <property type="match status" value="1"/>
</dbReference>
<evidence type="ECO:0000256" key="6">
    <source>
        <dbReference type="SAM" id="Phobius"/>
    </source>
</evidence>
<dbReference type="Proteomes" id="UP000682733">
    <property type="component" value="Unassembled WGS sequence"/>
</dbReference>
<dbReference type="InterPro" id="IPR027359">
    <property type="entry name" value="Volt_channel_dom_sf"/>
</dbReference>
<reference evidence="8" key="1">
    <citation type="submission" date="2021-02" db="EMBL/GenBank/DDBJ databases">
        <authorList>
            <person name="Nowell W R."/>
        </authorList>
    </citation>
    <scope>NUCLEOTIDE SEQUENCE</scope>
</reference>
<evidence type="ECO:0000256" key="5">
    <source>
        <dbReference type="SAM" id="MobiDB-lite"/>
    </source>
</evidence>
<dbReference type="OrthoDB" id="416585at2759"/>
<dbReference type="GO" id="GO:0030317">
    <property type="term" value="P:flagellated sperm motility"/>
    <property type="evidence" value="ECO:0007669"/>
    <property type="project" value="InterPro"/>
</dbReference>
<dbReference type="EMBL" id="CAJOBA010006240">
    <property type="protein sequence ID" value="CAF3767505.1"/>
    <property type="molecule type" value="Genomic_DNA"/>
</dbReference>
<comment type="caution">
    <text evidence="8">The sequence shown here is derived from an EMBL/GenBank/DDBJ whole genome shotgun (WGS) entry which is preliminary data.</text>
</comment>
<comment type="subcellular location">
    <subcellularLocation>
        <location evidence="1">Membrane</location>
        <topology evidence="1">Multi-pass membrane protein</topology>
    </subcellularLocation>
</comment>
<feature type="compositionally biased region" description="Polar residues" evidence="5">
    <location>
        <begin position="652"/>
        <end position="662"/>
    </location>
</feature>
<keyword evidence="3 6" id="KW-1133">Transmembrane helix</keyword>
<feature type="transmembrane region" description="Helical" evidence="6">
    <location>
        <begin position="403"/>
        <end position="429"/>
    </location>
</feature>
<dbReference type="Pfam" id="PF00520">
    <property type="entry name" value="Ion_trans"/>
    <property type="match status" value="1"/>
</dbReference>
<gene>
    <name evidence="8" type="ORF">GPM918_LOCUS13242</name>
    <name evidence="9" type="ORF">OVA965_LOCUS14404</name>
    <name evidence="10" type="ORF">SRO942_LOCUS13242</name>
    <name evidence="11" type="ORF">TMI583_LOCUS14411</name>
</gene>
<keyword evidence="2 6" id="KW-0812">Transmembrane</keyword>
<evidence type="ECO:0000313" key="10">
    <source>
        <dbReference type="EMBL" id="CAF3762775.1"/>
    </source>
</evidence>
<feature type="region of interest" description="Disordered" evidence="5">
    <location>
        <begin position="648"/>
        <end position="675"/>
    </location>
</feature>
<evidence type="ECO:0000313" key="11">
    <source>
        <dbReference type="EMBL" id="CAF3767505.1"/>
    </source>
</evidence>
<feature type="transmembrane region" description="Helical" evidence="6">
    <location>
        <begin position="441"/>
        <end position="459"/>
    </location>
</feature>
<organism evidence="8 12">
    <name type="scientific">Didymodactylos carnosus</name>
    <dbReference type="NCBI Taxonomy" id="1234261"/>
    <lineage>
        <taxon>Eukaryota</taxon>
        <taxon>Metazoa</taxon>
        <taxon>Spiralia</taxon>
        <taxon>Gnathifera</taxon>
        <taxon>Rotifera</taxon>
        <taxon>Eurotatoria</taxon>
        <taxon>Bdelloidea</taxon>
        <taxon>Philodinida</taxon>
        <taxon>Philodinidae</taxon>
        <taxon>Didymodactylos</taxon>
    </lineage>
</organism>
<dbReference type="EMBL" id="CAJNOK010006232">
    <property type="protein sequence ID" value="CAF0997806.1"/>
    <property type="molecule type" value="Genomic_DNA"/>
</dbReference>
<feature type="transmembrane region" description="Helical" evidence="6">
    <location>
        <begin position="260"/>
        <end position="279"/>
    </location>
</feature>
<dbReference type="GO" id="GO:0048240">
    <property type="term" value="P:sperm capacitation"/>
    <property type="evidence" value="ECO:0007669"/>
    <property type="project" value="TreeGrafter"/>
</dbReference>
<evidence type="ECO:0000259" key="7">
    <source>
        <dbReference type="Pfam" id="PF00520"/>
    </source>
</evidence>
<dbReference type="Proteomes" id="UP000681722">
    <property type="component" value="Unassembled WGS sequence"/>
</dbReference>
<dbReference type="GO" id="GO:0036128">
    <property type="term" value="C:CatSper complex"/>
    <property type="evidence" value="ECO:0007669"/>
    <property type="project" value="InterPro"/>
</dbReference>
<evidence type="ECO:0000256" key="3">
    <source>
        <dbReference type="ARBA" id="ARBA00022989"/>
    </source>
</evidence>
<dbReference type="Gene3D" id="1.10.287.70">
    <property type="match status" value="1"/>
</dbReference>
<protein>
    <recommendedName>
        <fullName evidence="7">Ion transport domain-containing protein</fullName>
    </recommendedName>
</protein>
<evidence type="ECO:0000256" key="1">
    <source>
        <dbReference type="ARBA" id="ARBA00004141"/>
    </source>
</evidence>
<evidence type="ECO:0000313" key="12">
    <source>
        <dbReference type="Proteomes" id="UP000663829"/>
    </source>
</evidence>
<dbReference type="AlphaFoldDB" id="A0A814G2A7"/>
<proteinExistence type="predicted"/>
<dbReference type="InterPro" id="IPR005821">
    <property type="entry name" value="Ion_trans_dom"/>
</dbReference>
<dbReference type="GO" id="GO:0005227">
    <property type="term" value="F:calcium-activated cation channel activity"/>
    <property type="evidence" value="ECO:0007669"/>
    <property type="project" value="InterPro"/>
</dbReference>